<keyword evidence="5" id="KW-1003">Cell membrane</keyword>
<feature type="transmembrane region" description="Helical" evidence="18">
    <location>
        <begin position="6"/>
        <end position="24"/>
    </location>
</feature>
<dbReference type="InterPro" id="IPR001264">
    <property type="entry name" value="Glyco_trans_51"/>
</dbReference>
<evidence type="ECO:0000256" key="11">
    <source>
        <dbReference type="ARBA" id="ARBA00022960"/>
    </source>
</evidence>
<reference evidence="21 22" key="1">
    <citation type="submission" date="2009-07" db="EMBL/GenBank/DDBJ databases">
        <authorList>
            <person name="Madupu R."/>
            <person name="Sebastian Y."/>
            <person name="Durkin A.S."/>
            <person name="Torralba M."/>
            <person name="Methe B."/>
            <person name="Sutton G.G."/>
            <person name="Strausberg R.L."/>
            <person name="Nelson K.E."/>
        </authorList>
    </citation>
    <scope>NUCLEOTIDE SEQUENCE [LARGE SCALE GENOMIC DNA]</scope>
    <source>
        <strain evidence="21 22">RM3268</strain>
    </source>
</reference>
<organism evidence="21 22">
    <name type="scientific">Campylobacter gracilis RM3268</name>
    <dbReference type="NCBI Taxonomy" id="553220"/>
    <lineage>
        <taxon>Bacteria</taxon>
        <taxon>Pseudomonadati</taxon>
        <taxon>Campylobacterota</taxon>
        <taxon>Epsilonproteobacteria</taxon>
        <taxon>Campylobacterales</taxon>
        <taxon>Campylobacteraceae</taxon>
        <taxon>Campylobacter</taxon>
    </lineage>
</organism>
<dbReference type="GO" id="GO:0030288">
    <property type="term" value="C:outer membrane-bounded periplasmic space"/>
    <property type="evidence" value="ECO:0007669"/>
    <property type="project" value="TreeGrafter"/>
</dbReference>
<dbReference type="GO" id="GO:0009002">
    <property type="term" value="F:serine-type D-Ala-D-Ala carboxypeptidase activity"/>
    <property type="evidence" value="ECO:0007669"/>
    <property type="project" value="UniProtKB-EC"/>
</dbReference>
<dbReference type="Proteomes" id="UP000005709">
    <property type="component" value="Unassembled WGS sequence"/>
</dbReference>
<evidence type="ECO:0000256" key="4">
    <source>
        <dbReference type="ARBA" id="ARBA00007739"/>
    </source>
</evidence>
<proteinExistence type="inferred from homology"/>
<feature type="domain" description="Penicillin-binding protein transpeptidase" evidence="19">
    <location>
        <begin position="318"/>
        <end position="586"/>
    </location>
</feature>
<feature type="domain" description="Glycosyl transferase family 51" evidence="20">
    <location>
        <begin position="50"/>
        <end position="226"/>
    </location>
</feature>
<evidence type="ECO:0000256" key="16">
    <source>
        <dbReference type="ARBA" id="ARBA00034000"/>
    </source>
</evidence>
<keyword evidence="22" id="KW-1185">Reference proteome</keyword>
<evidence type="ECO:0000256" key="12">
    <source>
        <dbReference type="ARBA" id="ARBA00022984"/>
    </source>
</evidence>
<comment type="catalytic activity">
    <reaction evidence="17">
        <text>[GlcNAc-(1-&gt;4)-Mur2Ac(oyl-L-Ala-gamma-D-Glu-L-Lys-D-Ala-D-Ala)](n)-di-trans,octa-cis-undecaprenyl diphosphate + beta-D-GlcNAc-(1-&gt;4)-Mur2Ac(oyl-L-Ala-gamma-D-Glu-L-Lys-D-Ala-D-Ala)-di-trans,octa-cis-undecaprenyl diphosphate = [GlcNAc-(1-&gt;4)-Mur2Ac(oyl-L-Ala-gamma-D-Glu-L-Lys-D-Ala-D-Ala)](n+1)-di-trans,octa-cis-undecaprenyl diphosphate + di-trans,octa-cis-undecaprenyl diphosphate + H(+)</text>
        <dbReference type="Rhea" id="RHEA:23708"/>
        <dbReference type="Rhea" id="RHEA-COMP:9602"/>
        <dbReference type="Rhea" id="RHEA-COMP:9603"/>
        <dbReference type="ChEBI" id="CHEBI:15378"/>
        <dbReference type="ChEBI" id="CHEBI:58405"/>
        <dbReference type="ChEBI" id="CHEBI:60033"/>
        <dbReference type="ChEBI" id="CHEBI:78435"/>
        <dbReference type="EC" id="2.4.99.28"/>
    </reaction>
</comment>
<evidence type="ECO:0000313" key="22">
    <source>
        <dbReference type="Proteomes" id="UP000005709"/>
    </source>
</evidence>
<name>C8PIX6_9BACT</name>
<dbReference type="InterPro" id="IPR050396">
    <property type="entry name" value="Glycosyltr_51/Transpeptidase"/>
</dbReference>
<comment type="similarity">
    <text evidence="3">In the C-terminal section; belongs to the transpeptidase family.</text>
</comment>
<comment type="caution">
    <text evidence="21">The sequence shown here is derived from an EMBL/GenBank/DDBJ whole genome shotgun (WGS) entry which is preliminary data.</text>
</comment>
<comment type="pathway">
    <text evidence="2">Cell wall biogenesis; peptidoglycan biosynthesis.</text>
</comment>
<keyword evidence="7" id="KW-0645">Protease</keyword>
<gene>
    <name evidence="21" type="ORF">CAMGR0001_1175</name>
</gene>
<comment type="subcellular location">
    <subcellularLocation>
        <location evidence="1">Cell membrane</location>
    </subcellularLocation>
</comment>
<dbReference type="Gene3D" id="3.40.710.10">
    <property type="entry name" value="DD-peptidase/beta-lactamase superfamily"/>
    <property type="match status" value="1"/>
</dbReference>
<dbReference type="InterPro" id="IPR001460">
    <property type="entry name" value="PCN-bd_Tpept"/>
</dbReference>
<dbReference type="SUPFAM" id="SSF56601">
    <property type="entry name" value="beta-lactamase/transpeptidase-like"/>
    <property type="match status" value="1"/>
</dbReference>
<keyword evidence="18" id="KW-0812">Transmembrane</keyword>
<evidence type="ECO:0000313" key="21">
    <source>
        <dbReference type="EMBL" id="EEV16881.1"/>
    </source>
</evidence>
<evidence type="ECO:0000256" key="2">
    <source>
        <dbReference type="ARBA" id="ARBA00004752"/>
    </source>
</evidence>
<dbReference type="OrthoDB" id="9766909at2"/>
<evidence type="ECO:0000256" key="7">
    <source>
        <dbReference type="ARBA" id="ARBA00022670"/>
    </source>
</evidence>
<evidence type="ECO:0000256" key="14">
    <source>
        <dbReference type="ARBA" id="ARBA00023268"/>
    </source>
</evidence>
<sequence>MVRVLFSFITVCAFAAGGIFLYFYSQIRLESDSIIDYHPELTTKIYDRNGNLIANVFNEQNRIYVKFDEIPGRVIEALVAIEDTAFFEHGGVNVEAIFRAIIKDVKAMKFVEGASTITQQITRNLVLSSEKKLDRKIKEAILSLKIENALSKEQILERYFNEVYFGHGYYGIRTAALGYFKKDLQDLSLKEIAILVGLPKAPSSFDPTKHLDLSLSRANNVIYRMHELGWINKTEYELAMNEQPTIYNETLTQNVAPYAVDEIIKEAEKILPDVRTGGYRIDTSLDLKAQAMAQEALVFGYNEILKRNKDANASNVNGAMIVTHPQNGEILALVGGVDYAKSNFNRASQSQRQTGSSFKPFVYQIALDMGYSTMTEVPDIAREFDDGSDKTWKPKNYDKTYSGYITIKEALTRSRNLASINLMQSIGVDRAVKKLGEFGFKNVPPALSVAIGSYGISPLEYSTMYSMFPGLGITAKSKFIVSITDKDGKTRFIEPERRRVLRPEQAYLMTTLLKNIVQRGTGTRARVQGIDIAGKTGTSNDSIDAWFCGFTPDLQIIIWYGNDDYKPMRKVEGGGRTAAPVFAKFLDAYLKEYPQTKRNFTVPDGVFSRQYNGKEEYYTKISPLPKPRESSSDGSF</sequence>
<keyword evidence="6" id="KW-0121">Carboxypeptidase</keyword>
<dbReference type="GO" id="GO:0009252">
    <property type="term" value="P:peptidoglycan biosynthetic process"/>
    <property type="evidence" value="ECO:0007669"/>
    <property type="project" value="UniProtKB-UniPathway"/>
</dbReference>
<keyword evidence="12" id="KW-0573">Peptidoglycan synthesis</keyword>
<dbReference type="GO" id="GO:0008658">
    <property type="term" value="F:penicillin binding"/>
    <property type="evidence" value="ECO:0007669"/>
    <property type="project" value="InterPro"/>
</dbReference>
<dbReference type="GO" id="GO:0008360">
    <property type="term" value="P:regulation of cell shape"/>
    <property type="evidence" value="ECO:0007669"/>
    <property type="project" value="UniProtKB-KW"/>
</dbReference>
<dbReference type="GO" id="GO:0006508">
    <property type="term" value="P:proteolysis"/>
    <property type="evidence" value="ECO:0007669"/>
    <property type="project" value="UniProtKB-KW"/>
</dbReference>
<evidence type="ECO:0000256" key="9">
    <source>
        <dbReference type="ARBA" id="ARBA00022679"/>
    </source>
</evidence>
<comment type="catalytic activity">
    <reaction evidence="16">
        <text>Preferential cleavage: (Ac)2-L-Lys-D-Ala-|-D-Ala. Also transpeptidation of peptidyl-alanyl moieties that are N-acyl substituents of D-alanine.</text>
        <dbReference type="EC" id="3.4.16.4"/>
    </reaction>
</comment>
<evidence type="ECO:0000259" key="19">
    <source>
        <dbReference type="Pfam" id="PF00905"/>
    </source>
</evidence>
<dbReference type="GO" id="GO:0071555">
    <property type="term" value="P:cell wall organization"/>
    <property type="evidence" value="ECO:0007669"/>
    <property type="project" value="UniProtKB-KW"/>
</dbReference>
<dbReference type="AlphaFoldDB" id="C8PIX6"/>
<dbReference type="PANTHER" id="PTHR32282:SF11">
    <property type="entry name" value="PENICILLIN-BINDING PROTEIN 1B"/>
    <property type="match status" value="1"/>
</dbReference>
<evidence type="ECO:0000256" key="1">
    <source>
        <dbReference type="ARBA" id="ARBA00004236"/>
    </source>
</evidence>
<dbReference type="EC" id="2.4.2.-" evidence="21"/>
<dbReference type="RefSeq" id="WP_005871733.1">
    <property type="nucleotide sequence ID" value="NZ_ACYG01000027.1"/>
</dbReference>
<evidence type="ECO:0000256" key="8">
    <source>
        <dbReference type="ARBA" id="ARBA00022676"/>
    </source>
</evidence>
<evidence type="ECO:0000256" key="17">
    <source>
        <dbReference type="ARBA" id="ARBA00049902"/>
    </source>
</evidence>
<dbReference type="STRING" id="824.CGRAC_0968"/>
<evidence type="ECO:0000256" key="6">
    <source>
        <dbReference type="ARBA" id="ARBA00022645"/>
    </source>
</evidence>
<dbReference type="GO" id="GO:0008955">
    <property type="term" value="F:peptidoglycan glycosyltransferase activity"/>
    <property type="evidence" value="ECO:0007669"/>
    <property type="project" value="UniProtKB-EC"/>
</dbReference>
<keyword evidence="9 21" id="KW-0808">Transferase</keyword>
<dbReference type="SUPFAM" id="SSF53955">
    <property type="entry name" value="Lysozyme-like"/>
    <property type="match status" value="1"/>
</dbReference>
<evidence type="ECO:0000256" key="13">
    <source>
        <dbReference type="ARBA" id="ARBA00023136"/>
    </source>
</evidence>
<dbReference type="EMBL" id="ACYG01000027">
    <property type="protein sequence ID" value="EEV16881.1"/>
    <property type="molecule type" value="Genomic_DNA"/>
</dbReference>
<accession>C8PIX6</accession>
<evidence type="ECO:0000256" key="3">
    <source>
        <dbReference type="ARBA" id="ARBA00007090"/>
    </source>
</evidence>
<dbReference type="Pfam" id="PF00912">
    <property type="entry name" value="Transgly"/>
    <property type="match status" value="1"/>
</dbReference>
<evidence type="ECO:0000256" key="18">
    <source>
        <dbReference type="SAM" id="Phobius"/>
    </source>
</evidence>
<keyword evidence="10 21" id="KW-0378">Hydrolase</keyword>
<dbReference type="PANTHER" id="PTHR32282">
    <property type="entry name" value="BINDING PROTEIN TRANSPEPTIDASE, PUTATIVE-RELATED"/>
    <property type="match status" value="1"/>
</dbReference>
<dbReference type="NCBIfam" id="TIGR02074">
    <property type="entry name" value="PBP_1a_fam"/>
    <property type="match status" value="1"/>
</dbReference>
<dbReference type="UniPathway" id="UPA00219"/>
<keyword evidence="18" id="KW-1133">Transmembrane helix</keyword>
<protein>
    <submittedName>
        <fullName evidence="21">Penicillin-binding protein, 1A family</fullName>
        <ecNumber evidence="21">2.4.2.-</ecNumber>
        <ecNumber evidence="21">3.4.-.-</ecNumber>
    </submittedName>
</protein>
<dbReference type="FunFam" id="1.10.3810.10:FF:000001">
    <property type="entry name" value="Penicillin-binding protein 1A"/>
    <property type="match status" value="1"/>
</dbReference>
<dbReference type="InterPro" id="IPR036950">
    <property type="entry name" value="PBP_transglycosylase"/>
</dbReference>
<dbReference type="eggNOG" id="COG0744">
    <property type="taxonomic scope" value="Bacteria"/>
</dbReference>
<dbReference type="Gene3D" id="1.10.3810.10">
    <property type="entry name" value="Biosynthetic peptidoglycan transglycosylase-like"/>
    <property type="match status" value="1"/>
</dbReference>
<evidence type="ECO:0000256" key="15">
    <source>
        <dbReference type="ARBA" id="ARBA00023316"/>
    </source>
</evidence>
<evidence type="ECO:0000256" key="5">
    <source>
        <dbReference type="ARBA" id="ARBA00022475"/>
    </source>
</evidence>
<dbReference type="GO" id="GO:0005886">
    <property type="term" value="C:plasma membrane"/>
    <property type="evidence" value="ECO:0007669"/>
    <property type="project" value="UniProtKB-SubCell"/>
</dbReference>
<keyword evidence="11" id="KW-0133">Cell shape</keyword>
<dbReference type="InterPro" id="IPR012338">
    <property type="entry name" value="Beta-lactam/transpept-like"/>
</dbReference>
<evidence type="ECO:0000256" key="10">
    <source>
        <dbReference type="ARBA" id="ARBA00022801"/>
    </source>
</evidence>
<keyword evidence="15" id="KW-0961">Cell wall biogenesis/degradation</keyword>
<comment type="similarity">
    <text evidence="4">In the N-terminal section; belongs to the glycosyltransferase 51 family.</text>
</comment>
<dbReference type="InterPro" id="IPR023346">
    <property type="entry name" value="Lysozyme-like_dom_sf"/>
</dbReference>
<dbReference type="Pfam" id="PF00905">
    <property type="entry name" value="Transpeptidase"/>
    <property type="match status" value="1"/>
</dbReference>
<keyword evidence="13 18" id="KW-0472">Membrane</keyword>
<keyword evidence="14" id="KW-0511">Multifunctional enzyme</keyword>
<dbReference type="EC" id="3.4.-.-" evidence="21"/>
<evidence type="ECO:0000259" key="20">
    <source>
        <dbReference type="Pfam" id="PF00912"/>
    </source>
</evidence>
<keyword evidence="8 21" id="KW-0328">Glycosyltransferase</keyword>